<proteinExistence type="inferred from homology"/>
<dbReference type="PRINTS" id="PR00417">
    <property type="entry name" value="PRTPISMRASEI"/>
</dbReference>
<dbReference type="InterPro" id="IPR000380">
    <property type="entry name" value="Topo_IA"/>
</dbReference>
<comment type="similarity">
    <text evidence="2">Belongs to the type IA topoisomerase family.</text>
</comment>
<feature type="domain" description="Topo IA-type catalytic" evidence="10">
    <location>
        <begin position="22"/>
        <end position="466"/>
    </location>
</feature>
<evidence type="ECO:0000259" key="10">
    <source>
        <dbReference type="PROSITE" id="PS52039"/>
    </source>
</evidence>
<evidence type="ECO:0000256" key="3">
    <source>
        <dbReference type="ARBA" id="ARBA00012891"/>
    </source>
</evidence>
<evidence type="ECO:0000256" key="7">
    <source>
        <dbReference type="ARBA" id="ARBA00023125"/>
    </source>
</evidence>
<dbReference type="PANTHER" id="PTHR42785">
    <property type="entry name" value="DNA TOPOISOMERASE, TYPE IA, CORE"/>
    <property type="match status" value="1"/>
</dbReference>
<dbReference type="SMART" id="SM00437">
    <property type="entry name" value="TOP1Ac"/>
    <property type="match status" value="1"/>
</dbReference>
<dbReference type="Gene3D" id="1.10.460.10">
    <property type="entry name" value="Topoisomerase I, domain 2"/>
    <property type="match status" value="1"/>
</dbReference>
<protein>
    <recommendedName>
        <fullName evidence="3">DNA topoisomerase</fullName>
        <ecNumber evidence="3">5.6.2.1</ecNumber>
    </recommendedName>
</protein>
<dbReference type="PANTHER" id="PTHR42785:SF1">
    <property type="entry name" value="DNA TOPOISOMERASE"/>
    <property type="match status" value="1"/>
</dbReference>
<dbReference type="GO" id="GO:0003917">
    <property type="term" value="F:DNA topoisomerase type I (single strand cut, ATP-independent) activity"/>
    <property type="evidence" value="ECO:0007669"/>
    <property type="project" value="UniProtKB-EC"/>
</dbReference>
<keyword evidence="5" id="KW-0460">Magnesium</keyword>
<dbReference type="GO" id="GO:0003677">
    <property type="term" value="F:DNA binding"/>
    <property type="evidence" value="ECO:0007669"/>
    <property type="project" value="UniProtKB-KW"/>
</dbReference>
<dbReference type="InterPro" id="IPR028612">
    <property type="entry name" value="Topoisom_1_IA"/>
</dbReference>
<evidence type="ECO:0000256" key="2">
    <source>
        <dbReference type="ARBA" id="ARBA00009446"/>
    </source>
</evidence>
<organism evidence="11">
    <name type="scientific">freshwater metagenome</name>
    <dbReference type="NCBI Taxonomy" id="449393"/>
    <lineage>
        <taxon>unclassified sequences</taxon>
        <taxon>metagenomes</taxon>
        <taxon>ecological metagenomes</taxon>
    </lineage>
</organism>
<evidence type="ECO:0000256" key="4">
    <source>
        <dbReference type="ARBA" id="ARBA00022723"/>
    </source>
</evidence>
<dbReference type="CDD" id="cd00186">
    <property type="entry name" value="TOP1Ac"/>
    <property type="match status" value="1"/>
</dbReference>
<feature type="region of interest" description="Disordered" evidence="9">
    <location>
        <begin position="736"/>
        <end position="780"/>
    </location>
</feature>
<dbReference type="InterPro" id="IPR005733">
    <property type="entry name" value="TopoI_bac-type"/>
</dbReference>
<dbReference type="EMBL" id="CAFAAL010000221">
    <property type="protein sequence ID" value="CAB4819223.1"/>
    <property type="molecule type" value="Genomic_DNA"/>
</dbReference>
<evidence type="ECO:0000256" key="9">
    <source>
        <dbReference type="SAM" id="MobiDB-lite"/>
    </source>
</evidence>
<keyword evidence="8" id="KW-0413">Isomerase</keyword>
<dbReference type="SMART" id="SM00436">
    <property type="entry name" value="TOP1Bc"/>
    <property type="match status" value="1"/>
</dbReference>
<keyword evidence="6" id="KW-0799">Topoisomerase</keyword>
<gene>
    <name evidence="11" type="ORF">UFOPK3004_01742</name>
</gene>
<dbReference type="GO" id="GO:0046872">
    <property type="term" value="F:metal ion binding"/>
    <property type="evidence" value="ECO:0007669"/>
    <property type="project" value="UniProtKB-KW"/>
</dbReference>
<dbReference type="HAMAP" id="MF_00952">
    <property type="entry name" value="Topoisom_1_prok"/>
    <property type="match status" value="1"/>
</dbReference>
<reference evidence="11" key="1">
    <citation type="submission" date="2020-05" db="EMBL/GenBank/DDBJ databases">
        <authorList>
            <person name="Chiriac C."/>
            <person name="Salcher M."/>
            <person name="Ghai R."/>
            <person name="Kavagutti S V."/>
        </authorList>
    </citation>
    <scope>NUCLEOTIDE SEQUENCE</scope>
</reference>
<dbReference type="Gene3D" id="2.70.20.10">
    <property type="entry name" value="Topoisomerase I, domain 3"/>
    <property type="match status" value="1"/>
</dbReference>
<dbReference type="NCBIfam" id="TIGR01051">
    <property type="entry name" value="topA_bact"/>
    <property type="match status" value="1"/>
</dbReference>
<dbReference type="SUPFAM" id="SSF56712">
    <property type="entry name" value="Prokaryotic type I DNA topoisomerase"/>
    <property type="match status" value="1"/>
</dbReference>
<dbReference type="InterPro" id="IPR013497">
    <property type="entry name" value="Topo_IA_cen"/>
</dbReference>
<evidence type="ECO:0000256" key="1">
    <source>
        <dbReference type="ARBA" id="ARBA00000213"/>
    </source>
</evidence>
<dbReference type="PROSITE" id="PS52039">
    <property type="entry name" value="TOPO_IA_2"/>
    <property type="match status" value="1"/>
</dbReference>
<dbReference type="EC" id="5.6.2.1" evidence="3"/>
<accession>A0A6J6ZFF2</accession>
<dbReference type="InterPro" id="IPR003601">
    <property type="entry name" value="Topo_IA_2"/>
</dbReference>
<dbReference type="InterPro" id="IPR003602">
    <property type="entry name" value="Topo_IA_DNA-bd_dom"/>
</dbReference>
<evidence type="ECO:0000256" key="8">
    <source>
        <dbReference type="ARBA" id="ARBA00023235"/>
    </source>
</evidence>
<sequence length="780" mass="85168">MVFNEITPDAIREAVANPRDLDMALVEAQETRRIVDRLYGYPVSEVLWKKIGRDAKSAGRVQSIAVRLVVDRERERIAFRSAGYWDIEGTFTPGDFDAKLTSVDGVRVAAGRDFDELGALKTKDLILLDQKAAQQLVTGLVDASFTVRSVVQKPSERSPKAPFITSTLQQEASNRLRWGAQRTMRIAQSLYENGFITYMRTDSVNLSEQAIKAARDQARELYGAEYVPNAPRKYSSKVKNAQEAHEAVRPSGDSFRTPGEVSGELNADEFALYDLIWKRTVASQMVNAKVATTTVKFGAASKTGSDAEFTASGTVVVFPGFYAALKDIAEDTNEDDRERELPNMVEGQSIKATNLDASSHSTNPPARFTEAKLVQRLEELGIGRPSTYASIMSTIIDRGYVWKKGSALVPSFTAFSVVRLLEEHFEALVDYQFTANMEEVLDLIANGESDRVQQLEAFWRGGQSVAGPFPGIKPLTEDLSAIDAREIATSPIEGTDATLRVGRYGAYVERGEERANIPIGLAPDELTAEKAEELLAMPSGDRELGVDPDSGLDIVAKTGRYGPYFTEVLPEGSPKSAKPRTASLFSDMTLDTVSLEDALRLLSLPRVVGVDTATSEDITAQNGRYGPYLMRGADSRSLTDEAEIFTVTLEQALALYAQPKQRRGRGQAAAPIREVGNDPTTGKPIVVREGRFGLYVTDGETNASLRTADDPTTISVDRASDLLSERRSRIALDGGVKKTTKRVVKKGTSKAAKKAATKRTTKKPNKKAVKRAALAPAGSR</sequence>
<keyword evidence="7" id="KW-0238">DNA-binding</keyword>
<dbReference type="InterPro" id="IPR025589">
    <property type="entry name" value="Toprim_C_rpt"/>
</dbReference>
<dbReference type="InterPro" id="IPR023406">
    <property type="entry name" value="Topo_IA_AS"/>
</dbReference>
<dbReference type="PROSITE" id="PS00396">
    <property type="entry name" value="TOPO_IA_1"/>
    <property type="match status" value="1"/>
</dbReference>
<dbReference type="InterPro" id="IPR013826">
    <property type="entry name" value="Topo_IA_cen_sub3"/>
</dbReference>
<dbReference type="Pfam" id="PF01131">
    <property type="entry name" value="Topoisom_bac"/>
    <property type="match status" value="1"/>
</dbReference>
<dbReference type="Pfam" id="PF13368">
    <property type="entry name" value="Toprim_C_rpt"/>
    <property type="match status" value="4"/>
</dbReference>
<evidence type="ECO:0000313" key="11">
    <source>
        <dbReference type="EMBL" id="CAB4819223.1"/>
    </source>
</evidence>
<dbReference type="Gene3D" id="1.10.290.10">
    <property type="entry name" value="Topoisomerase I, domain 4"/>
    <property type="match status" value="1"/>
</dbReference>
<name>A0A6J6ZFF2_9ZZZZ</name>
<dbReference type="InterPro" id="IPR023405">
    <property type="entry name" value="Topo_IA_core_domain"/>
</dbReference>
<keyword evidence="4" id="KW-0479">Metal-binding</keyword>
<dbReference type="InterPro" id="IPR013824">
    <property type="entry name" value="Topo_IA_cen_sub1"/>
</dbReference>
<dbReference type="InterPro" id="IPR013825">
    <property type="entry name" value="Topo_IA_cen_sub2"/>
</dbReference>
<comment type="catalytic activity">
    <reaction evidence="1">
        <text>ATP-independent breakage of single-stranded DNA, followed by passage and rejoining.</text>
        <dbReference type="EC" id="5.6.2.1"/>
    </reaction>
</comment>
<dbReference type="AlphaFoldDB" id="A0A6J6ZFF2"/>
<dbReference type="GO" id="GO:0006265">
    <property type="term" value="P:DNA topological change"/>
    <property type="evidence" value="ECO:0007669"/>
    <property type="project" value="InterPro"/>
</dbReference>
<evidence type="ECO:0000256" key="5">
    <source>
        <dbReference type="ARBA" id="ARBA00022842"/>
    </source>
</evidence>
<feature type="compositionally biased region" description="Basic residues" evidence="9">
    <location>
        <begin position="738"/>
        <end position="770"/>
    </location>
</feature>
<evidence type="ECO:0000256" key="6">
    <source>
        <dbReference type="ARBA" id="ARBA00023029"/>
    </source>
</evidence>